<dbReference type="AlphaFoldDB" id="A0A2S9J7Z7"/>
<dbReference type="InterPro" id="IPR006860">
    <property type="entry name" value="FecR"/>
</dbReference>
<accession>A0A2S9J7Z7</accession>
<evidence type="ECO:0000259" key="2">
    <source>
        <dbReference type="Pfam" id="PF04773"/>
    </source>
</evidence>
<dbReference type="PANTHER" id="PTHR30273">
    <property type="entry name" value="PERIPLASMIC SIGNAL SENSOR AND SIGMA FACTOR ACTIVATOR FECR-RELATED"/>
    <property type="match status" value="1"/>
</dbReference>
<dbReference type="EMBL" id="PVBQ01000002">
    <property type="protein sequence ID" value="PRD48859.1"/>
    <property type="molecule type" value="Genomic_DNA"/>
</dbReference>
<dbReference type="PANTHER" id="PTHR30273:SF2">
    <property type="entry name" value="PROTEIN FECR"/>
    <property type="match status" value="1"/>
</dbReference>
<feature type="domain" description="Protein FecR C-terminal" evidence="3">
    <location>
        <begin position="329"/>
        <end position="396"/>
    </location>
</feature>
<dbReference type="Gene3D" id="3.55.50.30">
    <property type="match status" value="1"/>
</dbReference>
<keyword evidence="1" id="KW-0812">Transmembrane</keyword>
<organism evidence="4 5">
    <name type="scientific">Sphingobacterium haloxyli</name>
    <dbReference type="NCBI Taxonomy" id="2100533"/>
    <lineage>
        <taxon>Bacteria</taxon>
        <taxon>Pseudomonadati</taxon>
        <taxon>Bacteroidota</taxon>
        <taxon>Sphingobacteriia</taxon>
        <taxon>Sphingobacteriales</taxon>
        <taxon>Sphingobacteriaceae</taxon>
        <taxon>Sphingobacterium</taxon>
    </lineage>
</organism>
<protein>
    <submittedName>
        <fullName evidence="4">Anti-sigma factor</fullName>
    </submittedName>
</protein>
<dbReference type="Gene3D" id="2.60.120.1440">
    <property type="match status" value="1"/>
</dbReference>
<gene>
    <name evidence="4" type="ORF">C5745_02655</name>
</gene>
<dbReference type="Pfam" id="PF04773">
    <property type="entry name" value="FecR"/>
    <property type="match status" value="1"/>
</dbReference>
<reference evidence="4 5" key="1">
    <citation type="submission" date="2018-02" db="EMBL/GenBank/DDBJ databases">
        <title>The draft genome of Sphingobacterium sp. 5JN-11.</title>
        <authorList>
            <person name="Liu L."/>
            <person name="Li L."/>
            <person name="Liang L."/>
            <person name="Zhang X."/>
            <person name="Wang T."/>
        </authorList>
    </citation>
    <scope>NUCLEOTIDE SEQUENCE [LARGE SCALE GENOMIC DNA]</scope>
    <source>
        <strain evidence="4 5">5JN-11</strain>
    </source>
</reference>
<name>A0A2S9J7Z7_9SPHI</name>
<evidence type="ECO:0000259" key="3">
    <source>
        <dbReference type="Pfam" id="PF16344"/>
    </source>
</evidence>
<feature type="transmembrane region" description="Helical" evidence="1">
    <location>
        <begin position="89"/>
        <end position="106"/>
    </location>
</feature>
<keyword evidence="1" id="KW-1133">Transmembrane helix</keyword>
<dbReference type="InterPro" id="IPR012373">
    <property type="entry name" value="Ferrdict_sens_TM"/>
</dbReference>
<proteinExistence type="predicted"/>
<evidence type="ECO:0000313" key="4">
    <source>
        <dbReference type="EMBL" id="PRD48859.1"/>
    </source>
</evidence>
<evidence type="ECO:0000256" key="1">
    <source>
        <dbReference type="SAM" id="Phobius"/>
    </source>
</evidence>
<dbReference type="Pfam" id="PF16344">
    <property type="entry name" value="FecR_C"/>
    <property type="match status" value="1"/>
</dbReference>
<comment type="caution">
    <text evidence="4">The sequence shown here is derived from an EMBL/GenBank/DDBJ whole genome shotgun (WGS) entry which is preliminary data.</text>
</comment>
<keyword evidence="1" id="KW-0472">Membrane</keyword>
<dbReference type="InterPro" id="IPR032508">
    <property type="entry name" value="FecR_C"/>
</dbReference>
<dbReference type="GO" id="GO:0016989">
    <property type="term" value="F:sigma factor antagonist activity"/>
    <property type="evidence" value="ECO:0007669"/>
    <property type="project" value="TreeGrafter"/>
</dbReference>
<dbReference type="Proteomes" id="UP000239711">
    <property type="component" value="Unassembled WGS sequence"/>
</dbReference>
<keyword evidence="5" id="KW-1185">Reference proteome</keyword>
<feature type="domain" description="FecR protein" evidence="2">
    <location>
        <begin position="188"/>
        <end position="285"/>
    </location>
</feature>
<evidence type="ECO:0000313" key="5">
    <source>
        <dbReference type="Proteomes" id="UP000239711"/>
    </source>
</evidence>
<sequence length="398" mass="44464">MEKGQLIHLIHQYMDNSISDDNLVLLKNALEQKADEDLLWLWDILMESSAATKGHAPDSDHLFQRIMLDGRLQPNFSKDTKKIKTTKRLVTLVAAACILVFLKFAIDFINGPDPIEAGLSTKSAIGTITPGGNKARIVLADGTQLDLETVKIDTVIQLEGYAVHKTADGSITYTVTDEHSLNGDMYNTIITPKGGAYNLTLSDGTKIAMNASSTLRYPIRFQEDARAVELKGEAYFDVSKQYRDGNRIPFIVETDQQTLEVLGTAFNVNSYGRMIQTTLVEGSVRISFDNGQSHVLKPNQQAVYTRKSKRTAINTVDPFYVLAWKNGSFAFEDASIEEVMESVGRWYDVDVAFKGDLKDKRFSGTISRFENIQKLLQTVELTGSVKFEIKGRRILVME</sequence>